<comment type="caution">
    <text evidence="2">The sequence shown here is derived from an EMBL/GenBank/DDBJ whole genome shotgun (WGS) entry which is preliminary data.</text>
</comment>
<accession>A0AAU9WQM3</accession>
<feature type="compositionally biased region" description="Polar residues" evidence="1">
    <location>
        <begin position="1943"/>
        <end position="1984"/>
    </location>
</feature>
<dbReference type="Proteomes" id="UP001159428">
    <property type="component" value="Unassembled WGS sequence"/>
</dbReference>
<dbReference type="EMBL" id="CALNXJ010000018">
    <property type="protein sequence ID" value="CAH3121908.1"/>
    <property type="molecule type" value="Genomic_DNA"/>
</dbReference>
<feature type="compositionally biased region" description="Basic and acidic residues" evidence="1">
    <location>
        <begin position="1111"/>
        <end position="1131"/>
    </location>
</feature>
<feature type="compositionally biased region" description="Basic and acidic residues" evidence="1">
    <location>
        <begin position="205"/>
        <end position="233"/>
    </location>
</feature>
<feature type="region of interest" description="Disordered" evidence="1">
    <location>
        <begin position="2221"/>
        <end position="2242"/>
    </location>
</feature>
<name>A0AAU9WQM3_9CNID</name>
<feature type="compositionally biased region" description="Basic residues" evidence="1">
    <location>
        <begin position="831"/>
        <end position="848"/>
    </location>
</feature>
<dbReference type="GO" id="GO:0005576">
    <property type="term" value="C:extracellular region"/>
    <property type="evidence" value="ECO:0007669"/>
    <property type="project" value="GOC"/>
</dbReference>
<dbReference type="InterPro" id="IPR026173">
    <property type="entry name" value="SPAG17"/>
</dbReference>
<dbReference type="PANTHER" id="PTHR21963">
    <property type="entry name" value="PF6"/>
    <property type="match status" value="1"/>
</dbReference>
<dbReference type="GO" id="GO:1990716">
    <property type="term" value="C:axonemal central apparatus"/>
    <property type="evidence" value="ECO:0007669"/>
    <property type="project" value="TreeGrafter"/>
</dbReference>
<feature type="region of interest" description="Disordered" evidence="1">
    <location>
        <begin position="164"/>
        <end position="241"/>
    </location>
</feature>
<evidence type="ECO:0000256" key="1">
    <source>
        <dbReference type="SAM" id="MobiDB-lite"/>
    </source>
</evidence>
<feature type="region of interest" description="Disordered" evidence="1">
    <location>
        <begin position="1239"/>
        <end position="1279"/>
    </location>
</feature>
<gene>
    <name evidence="2" type="ORF">PMEA_00008867</name>
</gene>
<feature type="compositionally biased region" description="Low complexity" evidence="1">
    <location>
        <begin position="1239"/>
        <end position="1253"/>
    </location>
</feature>
<feature type="compositionally biased region" description="Basic and acidic residues" evidence="1">
    <location>
        <begin position="164"/>
        <end position="183"/>
    </location>
</feature>
<evidence type="ECO:0008006" key="4">
    <source>
        <dbReference type="Google" id="ProtNLM"/>
    </source>
</evidence>
<feature type="compositionally biased region" description="Basic and acidic residues" evidence="1">
    <location>
        <begin position="849"/>
        <end position="869"/>
    </location>
</feature>
<feature type="compositionally biased region" description="Basic and acidic residues" evidence="1">
    <location>
        <begin position="1014"/>
        <end position="1034"/>
    </location>
</feature>
<dbReference type="GO" id="GO:0003351">
    <property type="term" value="P:epithelial cilium movement involved in extracellular fluid movement"/>
    <property type="evidence" value="ECO:0007669"/>
    <property type="project" value="TreeGrafter"/>
</dbReference>
<feature type="compositionally biased region" description="Basic and acidic residues" evidence="1">
    <location>
        <begin position="2231"/>
        <end position="2242"/>
    </location>
</feature>
<dbReference type="Pfam" id="PF14874">
    <property type="entry name" value="PapD-like"/>
    <property type="match status" value="1"/>
</dbReference>
<reference evidence="2 3" key="1">
    <citation type="submission" date="2022-05" db="EMBL/GenBank/DDBJ databases">
        <authorList>
            <consortium name="Genoscope - CEA"/>
            <person name="William W."/>
        </authorList>
    </citation>
    <scope>NUCLEOTIDE SEQUENCE [LARGE SCALE GENOMIC DNA]</scope>
</reference>
<dbReference type="PANTHER" id="PTHR21963:SF1">
    <property type="entry name" value="SPERM-ASSOCIATED ANTIGEN 17"/>
    <property type="match status" value="1"/>
</dbReference>
<evidence type="ECO:0000313" key="3">
    <source>
        <dbReference type="Proteomes" id="UP001159428"/>
    </source>
</evidence>
<feature type="region of interest" description="Disordered" evidence="1">
    <location>
        <begin position="1014"/>
        <end position="1039"/>
    </location>
</feature>
<protein>
    <recommendedName>
        <fullName evidence="4">Sperm-associated antigen 17</fullName>
    </recommendedName>
</protein>
<keyword evidence="3" id="KW-1185">Reference proteome</keyword>
<sequence length="2251" mass="249538">MAVFTSAAENVVSFRNINVENMSKSRRGKSASANELSRWETELIQAPFSEETWSSCVFFVVPNKADDNVFIETMSEVVATGVRKLFSIITYEGLIKDVKEFGKGPVTGGKGKGAASAKPPQFHEVCEQVKPLVDQGEVIPPTLMAKLLKFKLLQIKQKDLERREEEKKAAKAAEAAKKDEKGKKSGRSPSAGKRSKSPGKKKGKKEADIPPSPKKDTKLKRRGDVEDTFKTIDDEPDDEGSPHHYVLIQGILTASVISNLIEVGVNVDALICLKAENYDSLTPTTHQKDENTAAKEDDVELLERELVMSEEVAQRLEQEALIKAFWAESQNIVKKAASGHKLKDVAKYEVRIKDSIIPKRNLQELEAEKKAIDSIFEGVADACYNMLDHWEQYKHYLNLMKLIHVPVHLKASASALVIPPAADPLGSQSTTANQGKDFFQIFFVIADADKRFYDHLISSVPPESHSVPLILHCLLEQVVATVDETNPLDQVVPPRQDGLSHDLAAYISCKTSKLALPNDGKQAITEPIDTTRPQKLHESPVILQYGDGMTSRLHDLVPANGLDPQEAERCVLDLFPQTCLKELPQLDGQDLVEREARASELYHFCKSRMSSSDSLERILKQFAFEGMLLKVADHNGDVVDLEEVDESFKFYSNLWDHPYSKLSEFHALRFPNEDLEIKKLANDAFLLTSFRNLDEWCFVEHFDPKTMIQVLEAERLAYPYMDTYYHKRDHTLLLALHNPVGASCDSRSKLSWSTKLHSNVGFKNYLEHVVSSIGDWIQEQERIREEAARTPTPPPPAPEQPSVPLKIGSRYGLMTRQEVALIKAEEEEKNKKKGKKSARGSRSPKRSAKTREKSASPEKKDDKDKKRDGSASSRQKSATGRSPSAKGSRSIKSATSKRGLQSRSRSGDLEEPEIQPVDEPVEKSYSFIGYDTGDSLIHVSGSLMTVFPADGGQIQVNKSQYVQGARKVSTSVFKDGNMFVLHFLEPIDEILTKEELEGLEEKDDLRIDKNEKEEYKNDELEKSEIEASEKEQQKIPKGPKPFCDFSSFVAELSDGMVLALSGYGPSGSFKEKESKESEETVTGYLKADTVMPPQPTPSPQPKAGSPKARKRAEEEAKRMEEIQQQQEEERLRLEEEARRKAEEEKLRKPFQHVFITCPDGQHVQYLNDDCYKSSSSKGGVVVRQSYPIRPLGSVKEKPASEEISRTIMTDGTVIRLLTDGSVQVLFPDGAISNCESYPMKKAPSSSKPGSAVARQDPSITAAKRSVRGPGTNPKPLEEPLVPAISLPDKVPVWSSTGVDGSKVLSLPEGGYKTVNGLHCSTATCPQSGQVLKTREDNVVIIERLDGTRIVEHADGTRLTTFYKKVEQDIHIPDNEAGEQGVYSDVTKMFVKVECIGFPTLVFDRDLGSCETIFGNGTKVDTQADGVCIMYRPDGSQLHIEAKGIVSYYGRDTQNLNKDYGNAKAPTGVYVMRTANQLCFEMTDGRGTHFTVLSNGRITVDKEETESTYQDMVAKPDYASNEKKERLEPGPLETAPVSPIVPRFFVIHADGSGSELLRSVDVQDFLKQAEDDPLTAVLRSPLEGHADVTGITIMKPYSGGTGKIWLKEKDEGLIIPPGLRERDFKMMSSREVEKPGPVFGTNAGSGLSVGSRVKPTLLPNVTCPRVLEFRQLIQYKPLTLDQRQQMVKAIQAYSDYLEKRQTGLDYLLPRDPRNESEKMVAEELEDKVRFHESADYKVKAHGKQGILLEDEILNTAEAFSGKTKNRDISHAYVDEITPDPVLPPPPPKWKRSLSEWERDQIELAELDYGKHALRYKEVPPYFETRSGQEFLKGIHSPKVPDMEALTSELANQTRHPPPGESSPAETPEIVVHEESATSDCTGEGSKIAPSPDVVLPATSGELSSHPAGEPSATPNGIRPTNPTPAHATGNGTPTPVRPTNPTPSQAFTTANPRPSNPTPRQASEPLSQDSPLQGDSPQWRNNLESVQEVDVPSSQEERLEGPIEPEDADGYENGPVFSVEMPHISPRSLYFDVTGETRKAKVKLPSCIKGSKPGALPNSQFYEIEDPVRRRVHTVSVTGGDQQKIENLRGFELLPPQVSFGVLKEGCTYVHSVLLKNVGIDSCRYKIKQPPPSTGLRILYQPGPVAAGMNSVLDVEIFAVAVGVVGDSGLGHVGHHVEIVTETDILYLPVTANILFNQTLLPIMTVYEYEIRYGDTEEGLVQGTHRVPNRPPSRDPTRPRKEGDYAVINTSV</sequence>
<feature type="region of interest" description="Disordered" evidence="1">
    <location>
        <begin position="824"/>
        <end position="920"/>
    </location>
</feature>
<feature type="region of interest" description="Disordered" evidence="1">
    <location>
        <begin position="1873"/>
        <end position="2010"/>
    </location>
</feature>
<organism evidence="2 3">
    <name type="scientific">Pocillopora meandrina</name>
    <dbReference type="NCBI Taxonomy" id="46732"/>
    <lineage>
        <taxon>Eukaryota</taxon>
        <taxon>Metazoa</taxon>
        <taxon>Cnidaria</taxon>
        <taxon>Anthozoa</taxon>
        <taxon>Hexacorallia</taxon>
        <taxon>Scleractinia</taxon>
        <taxon>Astrocoeniina</taxon>
        <taxon>Pocilloporidae</taxon>
        <taxon>Pocillopora</taxon>
    </lineage>
</organism>
<feature type="compositionally biased region" description="Polar residues" evidence="1">
    <location>
        <begin position="875"/>
        <end position="904"/>
    </location>
</feature>
<proteinExistence type="predicted"/>
<feature type="compositionally biased region" description="Pro residues" evidence="1">
    <location>
        <begin position="791"/>
        <end position="801"/>
    </location>
</feature>
<feature type="region of interest" description="Disordered" evidence="1">
    <location>
        <begin position="785"/>
        <end position="806"/>
    </location>
</feature>
<feature type="region of interest" description="Disordered" evidence="1">
    <location>
        <begin position="1088"/>
        <end position="1131"/>
    </location>
</feature>
<dbReference type="GO" id="GO:1904158">
    <property type="term" value="P:axonemal central apparatus assembly"/>
    <property type="evidence" value="ECO:0007669"/>
    <property type="project" value="TreeGrafter"/>
</dbReference>
<evidence type="ECO:0000313" key="2">
    <source>
        <dbReference type="EMBL" id="CAH3121908.1"/>
    </source>
</evidence>
<feature type="compositionally biased region" description="Basic residues" evidence="1">
    <location>
        <begin position="193"/>
        <end position="204"/>
    </location>
</feature>